<feature type="domain" description="ABM" evidence="2">
    <location>
        <begin position="170"/>
        <end position="259"/>
    </location>
</feature>
<dbReference type="PANTHER" id="PTHR33336:SF15">
    <property type="entry name" value="ABM DOMAIN-CONTAINING PROTEIN"/>
    <property type="match status" value="1"/>
</dbReference>
<dbReference type="PROSITE" id="PS51725">
    <property type="entry name" value="ABM"/>
    <property type="match status" value="1"/>
</dbReference>
<dbReference type="InterPro" id="IPR011008">
    <property type="entry name" value="Dimeric_a/b-barrel"/>
</dbReference>
<dbReference type="GO" id="GO:0003824">
    <property type="term" value="F:catalytic activity"/>
    <property type="evidence" value="ECO:0007669"/>
    <property type="project" value="TreeGrafter"/>
</dbReference>
<sequence>MKALLITAFLPFWWWGSQAQNYNTMETTQKDAIQVSQVLENDYFTGIYTGDTGKLRKIYHPGTLLFGDVKDQPYAKTLDEYLTGVAGRQSPKDSGKTFKGEVLNIRVTNSIAVAEVRVKMYDFLYQEYLSFHKLNGNWLIVNKMISDVAKNVADPENDRSTTNESADKKLRLIATMEVLPGFETDVKKAISVMAVETRKEAGVELFLINTQSDSPQTIVVYEVYQSSEIFELHKAAPHAKAFFEFVKGKIKNDKIATTFLTDISN</sequence>
<dbReference type="InterPro" id="IPR007138">
    <property type="entry name" value="ABM_dom"/>
</dbReference>
<evidence type="ECO:0000259" key="2">
    <source>
        <dbReference type="PROSITE" id="PS51725"/>
    </source>
</evidence>
<dbReference type="SUPFAM" id="SSF54427">
    <property type="entry name" value="NTF2-like"/>
    <property type="match status" value="1"/>
</dbReference>
<comment type="caution">
    <text evidence="3">The sequence shown here is derived from an EMBL/GenBank/DDBJ whole genome shotgun (WGS) entry which is preliminary data.</text>
</comment>
<dbReference type="Pfam" id="PF12893">
    <property type="entry name" value="Lumazine_bd_2"/>
    <property type="match status" value="1"/>
</dbReference>
<dbReference type="AlphaFoldDB" id="A0A847S891"/>
<dbReference type="Pfam" id="PF03992">
    <property type="entry name" value="ABM"/>
    <property type="match status" value="1"/>
</dbReference>
<proteinExistence type="predicted"/>
<evidence type="ECO:0000313" key="4">
    <source>
        <dbReference type="Proteomes" id="UP000552864"/>
    </source>
</evidence>
<gene>
    <name evidence="3" type="ORF">HGH91_05210</name>
</gene>
<dbReference type="SUPFAM" id="SSF54909">
    <property type="entry name" value="Dimeric alpha+beta barrel"/>
    <property type="match status" value="1"/>
</dbReference>
<name>A0A847S891_9BACT</name>
<dbReference type="InterPro" id="IPR050744">
    <property type="entry name" value="AI-2_Isomerase_LsrG"/>
</dbReference>
<dbReference type="InterPro" id="IPR032710">
    <property type="entry name" value="NTF2-like_dom_sf"/>
</dbReference>
<dbReference type="Gene3D" id="3.10.450.50">
    <property type="match status" value="1"/>
</dbReference>
<organism evidence="3 4">
    <name type="scientific">Chitinophaga eiseniae</name>
    <dbReference type="NCBI Taxonomy" id="634771"/>
    <lineage>
        <taxon>Bacteria</taxon>
        <taxon>Pseudomonadati</taxon>
        <taxon>Bacteroidota</taxon>
        <taxon>Chitinophagia</taxon>
        <taxon>Chitinophagales</taxon>
        <taxon>Chitinophagaceae</taxon>
        <taxon>Chitinophaga</taxon>
    </lineage>
</organism>
<accession>A0A847S891</accession>
<protein>
    <recommendedName>
        <fullName evidence="2">ABM domain-containing protein</fullName>
    </recommendedName>
</protein>
<dbReference type="InterPro" id="IPR039437">
    <property type="entry name" value="FrzH/put_lumazine-bd"/>
</dbReference>
<keyword evidence="1" id="KW-0732">Signal</keyword>
<feature type="signal peptide" evidence="1">
    <location>
        <begin position="1"/>
        <end position="19"/>
    </location>
</feature>
<dbReference type="EMBL" id="JABAHZ010000001">
    <property type="protein sequence ID" value="NLR78011.1"/>
    <property type="molecule type" value="Genomic_DNA"/>
</dbReference>
<evidence type="ECO:0000256" key="1">
    <source>
        <dbReference type="SAM" id="SignalP"/>
    </source>
</evidence>
<reference evidence="3 4" key="1">
    <citation type="submission" date="2020-04" db="EMBL/GenBank/DDBJ databases">
        <authorList>
            <person name="Yin C."/>
        </authorList>
    </citation>
    <scope>NUCLEOTIDE SEQUENCE [LARGE SCALE GENOMIC DNA]</scope>
    <source>
        <strain evidence="3 4">Ak56</strain>
    </source>
</reference>
<feature type="chain" id="PRO_5032909778" description="ABM domain-containing protein" evidence="1">
    <location>
        <begin position="20"/>
        <end position="265"/>
    </location>
</feature>
<dbReference type="Gene3D" id="3.30.70.100">
    <property type="match status" value="1"/>
</dbReference>
<dbReference type="RefSeq" id="WP_168737366.1">
    <property type="nucleotide sequence ID" value="NZ_JABAHZ010000001.1"/>
</dbReference>
<dbReference type="Proteomes" id="UP000552864">
    <property type="component" value="Unassembled WGS sequence"/>
</dbReference>
<keyword evidence="4" id="KW-1185">Reference proteome</keyword>
<evidence type="ECO:0000313" key="3">
    <source>
        <dbReference type="EMBL" id="NLR78011.1"/>
    </source>
</evidence>
<dbReference type="PANTHER" id="PTHR33336">
    <property type="entry name" value="QUINOL MONOOXYGENASE YGIN-RELATED"/>
    <property type="match status" value="1"/>
</dbReference>